<feature type="transmembrane region" description="Helical" evidence="1">
    <location>
        <begin position="29"/>
        <end position="48"/>
    </location>
</feature>
<evidence type="ECO:0000313" key="2">
    <source>
        <dbReference type="EMBL" id="SJN46068.1"/>
    </source>
</evidence>
<evidence type="ECO:0000256" key="1">
    <source>
        <dbReference type="SAM" id="Phobius"/>
    </source>
</evidence>
<gene>
    <name evidence="2" type="ORF">FM104_14530</name>
</gene>
<organism evidence="2 3">
    <name type="scientific">Microbacterium esteraromaticum</name>
    <dbReference type="NCBI Taxonomy" id="57043"/>
    <lineage>
        <taxon>Bacteria</taxon>
        <taxon>Bacillati</taxon>
        <taxon>Actinomycetota</taxon>
        <taxon>Actinomycetes</taxon>
        <taxon>Micrococcales</taxon>
        <taxon>Microbacteriaceae</taxon>
        <taxon>Microbacterium</taxon>
    </lineage>
</organism>
<dbReference type="EMBL" id="FUKO01000041">
    <property type="protein sequence ID" value="SJN46068.1"/>
    <property type="molecule type" value="Genomic_DNA"/>
</dbReference>
<reference evidence="2 3" key="1">
    <citation type="submission" date="2017-02" db="EMBL/GenBank/DDBJ databases">
        <authorList>
            <person name="Peterson S.W."/>
        </authorList>
    </citation>
    <scope>NUCLEOTIDE SEQUENCE [LARGE SCALE GENOMIC DNA]</scope>
    <source>
        <strain evidence="2 3">B Mb 05.01</strain>
    </source>
</reference>
<evidence type="ECO:0008006" key="4">
    <source>
        <dbReference type="Google" id="ProtNLM"/>
    </source>
</evidence>
<evidence type="ECO:0000313" key="3">
    <source>
        <dbReference type="Proteomes" id="UP000196320"/>
    </source>
</evidence>
<keyword evidence="1" id="KW-0812">Transmembrane</keyword>
<name>A0A1R4KP53_9MICO</name>
<dbReference type="AlphaFoldDB" id="A0A1R4KP53"/>
<dbReference type="Proteomes" id="UP000196320">
    <property type="component" value="Unassembled WGS sequence"/>
</dbReference>
<sequence>MCVAIAFLIPASASLIITLVDLPTQQGFSRFTAVGPYVLAALGLWLLVKEILSARTPAGLQVDAEGLSGVRGTKQVHLRWDDLESAAAFGRHGPQLMLLTSNQGPIALEAHHFGSDPAVVARIIEYFRVNPTQRAQLNDGAAAIRTVEMVSR</sequence>
<accession>A0A1R4KP53</accession>
<keyword evidence="1" id="KW-0472">Membrane</keyword>
<proteinExistence type="predicted"/>
<protein>
    <recommendedName>
        <fullName evidence="4">PH domain-containing protein</fullName>
    </recommendedName>
</protein>
<keyword evidence="3" id="KW-1185">Reference proteome</keyword>
<keyword evidence="1" id="KW-1133">Transmembrane helix</keyword>